<dbReference type="InterPro" id="IPR001279">
    <property type="entry name" value="Metallo-B-lactamas"/>
</dbReference>
<dbReference type="GO" id="GO:0046872">
    <property type="term" value="F:metal ion binding"/>
    <property type="evidence" value="ECO:0007669"/>
    <property type="project" value="UniProtKB-KW"/>
</dbReference>
<evidence type="ECO:0000256" key="1">
    <source>
        <dbReference type="ARBA" id="ARBA00001947"/>
    </source>
</evidence>
<dbReference type="AlphaFoldDB" id="A0A1K1LJF9"/>
<organism evidence="6 7">
    <name type="scientific">Ruminococcus flavefaciens</name>
    <dbReference type="NCBI Taxonomy" id="1265"/>
    <lineage>
        <taxon>Bacteria</taxon>
        <taxon>Bacillati</taxon>
        <taxon>Bacillota</taxon>
        <taxon>Clostridia</taxon>
        <taxon>Eubacteriales</taxon>
        <taxon>Oscillospiraceae</taxon>
        <taxon>Ruminococcus</taxon>
    </lineage>
</organism>
<dbReference type="EMBL" id="FPIP01000001">
    <property type="protein sequence ID" value="SFW11012.1"/>
    <property type="molecule type" value="Genomic_DNA"/>
</dbReference>
<gene>
    <name evidence="6" type="ORF">SAMN02910280_0446</name>
</gene>
<dbReference type="RefSeq" id="WP_072298901.1">
    <property type="nucleotide sequence ID" value="NZ_FPIP01000001.1"/>
</dbReference>
<comment type="cofactor">
    <cofactor evidence="1">
        <name>Zn(2+)</name>
        <dbReference type="ChEBI" id="CHEBI:29105"/>
    </cofactor>
</comment>
<dbReference type="InterPro" id="IPR036866">
    <property type="entry name" value="RibonucZ/Hydroxyglut_hydro"/>
</dbReference>
<keyword evidence="3" id="KW-0378">Hydrolase</keyword>
<reference evidence="6 7" key="1">
    <citation type="submission" date="2016-11" db="EMBL/GenBank/DDBJ databases">
        <authorList>
            <person name="Jaros S."/>
            <person name="Januszkiewicz K."/>
            <person name="Wedrychowicz H."/>
        </authorList>
    </citation>
    <scope>NUCLEOTIDE SEQUENCE [LARGE SCALE GENOMIC DNA]</scope>
    <source>
        <strain evidence="6 7">YL228</strain>
    </source>
</reference>
<keyword evidence="2" id="KW-0479">Metal-binding</keyword>
<evidence type="ECO:0000256" key="4">
    <source>
        <dbReference type="ARBA" id="ARBA00022833"/>
    </source>
</evidence>
<evidence type="ECO:0000256" key="3">
    <source>
        <dbReference type="ARBA" id="ARBA00022801"/>
    </source>
</evidence>
<evidence type="ECO:0000313" key="6">
    <source>
        <dbReference type="EMBL" id="SFW11012.1"/>
    </source>
</evidence>
<dbReference type="SUPFAM" id="SSF56281">
    <property type="entry name" value="Metallo-hydrolase/oxidoreductase"/>
    <property type="match status" value="1"/>
</dbReference>
<dbReference type="GO" id="GO:0016787">
    <property type="term" value="F:hydrolase activity"/>
    <property type="evidence" value="ECO:0007669"/>
    <property type="project" value="UniProtKB-KW"/>
</dbReference>
<dbReference type="CDD" id="cd06262">
    <property type="entry name" value="metallo-hydrolase-like_MBL-fold"/>
    <property type="match status" value="1"/>
</dbReference>
<accession>A0A1K1LJF9</accession>
<dbReference type="Gene3D" id="3.60.15.10">
    <property type="entry name" value="Ribonuclease Z/Hydroxyacylglutathione hydrolase-like"/>
    <property type="match status" value="1"/>
</dbReference>
<evidence type="ECO:0000313" key="7">
    <source>
        <dbReference type="Proteomes" id="UP000183461"/>
    </source>
</evidence>
<dbReference type="SMART" id="SM00849">
    <property type="entry name" value="Lactamase_B"/>
    <property type="match status" value="1"/>
</dbReference>
<keyword evidence="4" id="KW-0862">Zinc</keyword>
<dbReference type="Proteomes" id="UP000183461">
    <property type="component" value="Unassembled WGS sequence"/>
</dbReference>
<proteinExistence type="predicted"/>
<protein>
    <submittedName>
        <fullName evidence="6">Glyoxylase, beta-lactamase superfamily II</fullName>
    </submittedName>
</protein>
<dbReference type="PANTHER" id="PTHR46233:SF3">
    <property type="entry name" value="HYDROXYACYLGLUTATHIONE HYDROLASE GLOC"/>
    <property type="match status" value="1"/>
</dbReference>
<evidence type="ECO:0000256" key="2">
    <source>
        <dbReference type="ARBA" id="ARBA00022723"/>
    </source>
</evidence>
<dbReference type="Pfam" id="PF00753">
    <property type="entry name" value="Lactamase_B"/>
    <property type="match status" value="1"/>
</dbReference>
<name>A0A1K1LJF9_RUMFL</name>
<feature type="domain" description="Metallo-beta-lactamase" evidence="5">
    <location>
        <begin position="12"/>
        <end position="188"/>
    </location>
</feature>
<dbReference type="PANTHER" id="PTHR46233">
    <property type="entry name" value="HYDROXYACYLGLUTATHIONE HYDROLASE GLOC"/>
    <property type="match status" value="1"/>
</dbReference>
<dbReference type="InterPro" id="IPR051453">
    <property type="entry name" value="MBL_Glyoxalase_II"/>
</dbReference>
<sequence>MKIHHLQLGPLRSNCYIIETAPGRCVAVDIGGDSRLLLEFLKMKKLRLTKILLTHGHFDHIGGAEEVHKATGAEIYIHELDAHMLTSATDSLASNMSFFTFTPVTDWTCVYGDCFINDGECTFRVLHTPGHSQGSVCYICGDVIFSGDTLFCCSVGRTDFPDSSSAAMTYSVNKLYNLVGDYKVYPGHNESTTLDYERESNPYMRPFRGKNDEQ</sequence>
<evidence type="ECO:0000259" key="5">
    <source>
        <dbReference type="SMART" id="SM00849"/>
    </source>
</evidence>